<keyword evidence="3 7" id="KW-0547">Nucleotide-binding</keyword>
<evidence type="ECO:0000256" key="6">
    <source>
        <dbReference type="ARBA" id="ARBA00023080"/>
    </source>
</evidence>
<comment type="catalytic activity">
    <reaction evidence="7">
        <text>dITP + H2O = dIMP + diphosphate + H(+)</text>
        <dbReference type="Rhea" id="RHEA:28342"/>
        <dbReference type="ChEBI" id="CHEBI:15377"/>
        <dbReference type="ChEBI" id="CHEBI:15378"/>
        <dbReference type="ChEBI" id="CHEBI:33019"/>
        <dbReference type="ChEBI" id="CHEBI:61194"/>
        <dbReference type="ChEBI" id="CHEBI:61382"/>
        <dbReference type="EC" id="3.6.1.66"/>
    </reaction>
</comment>
<evidence type="ECO:0000256" key="7">
    <source>
        <dbReference type="HAMAP-Rule" id="MF_01405"/>
    </source>
</evidence>
<comment type="cofactor">
    <cofactor evidence="7">
        <name>Mg(2+)</name>
        <dbReference type="ChEBI" id="CHEBI:18420"/>
    </cofactor>
    <text evidence="7">Binds 1 Mg(2+) ion per subunit.</text>
</comment>
<evidence type="ECO:0000313" key="9">
    <source>
        <dbReference type="EMBL" id="QYF48066.1"/>
    </source>
</evidence>
<dbReference type="InterPro" id="IPR020922">
    <property type="entry name" value="dITP/XTP_pyrophosphatase"/>
</dbReference>
<feature type="active site" description="Proton acceptor" evidence="7">
    <location>
        <position position="70"/>
    </location>
</feature>
<evidence type="ECO:0000256" key="8">
    <source>
        <dbReference type="RuleBase" id="RU003781"/>
    </source>
</evidence>
<dbReference type="Gene3D" id="3.90.950.10">
    <property type="match status" value="1"/>
</dbReference>
<accession>A0ABX8UYQ8</accession>
<dbReference type="NCBIfam" id="TIGR00042">
    <property type="entry name" value="RdgB/HAM1 family non-canonical purine NTP pyrophosphatase"/>
    <property type="match status" value="1"/>
</dbReference>
<keyword evidence="5 7" id="KW-0460">Magnesium</keyword>
<dbReference type="PANTHER" id="PTHR11067:SF9">
    <property type="entry name" value="INOSINE TRIPHOSPHATE PYROPHOSPHATASE"/>
    <property type="match status" value="1"/>
</dbReference>
<keyword evidence="2 7" id="KW-0479">Metal-binding</keyword>
<feature type="binding site" evidence="7">
    <location>
        <position position="176"/>
    </location>
    <ligand>
        <name>substrate</name>
    </ligand>
</feature>
<dbReference type="Pfam" id="PF01725">
    <property type="entry name" value="Ham1p_like"/>
    <property type="match status" value="1"/>
</dbReference>
<evidence type="ECO:0000256" key="5">
    <source>
        <dbReference type="ARBA" id="ARBA00022842"/>
    </source>
</evidence>
<feature type="binding site" evidence="7">
    <location>
        <begin position="181"/>
        <end position="182"/>
    </location>
    <ligand>
        <name>substrate</name>
    </ligand>
</feature>
<comment type="catalytic activity">
    <reaction evidence="7">
        <text>XTP + H2O = XMP + diphosphate + H(+)</text>
        <dbReference type="Rhea" id="RHEA:28610"/>
        <dbReference type="ChEBI" id="CHEBI:15377"/>
        <dbReference type="ChEBI" id="CHEBI:15378"/>
        <dbReference type="ChEBI" id="CHEBI:33019"/>
        <dbReference type="ChEBI" id="CHEBI:57464"/>
        <dbReference type="ChEBI" id="CHEBI:61314"/>
        <dbReference type="EC" id="3.6.1.66"/>
    </reaction>
</comment>
<reference evidence="9 10" key="1">
    <citation type="journal article" date="2022" name="bioRxiv">
        <title>Ecology and evolution of chlamydial symbionts of arthropods.</title>
        <authorList>
            <person name="Halter T."/>
            <person name="Koestlbacher S."/>
            <person name="Collingro A."/>
            <person name="Sixt B.S."/>
            <person name="Toenshoff E.R."/>
            <person name="Hendrickx F."/>
            <person name="Kostanjsek R."/>
            <person name="Horn M."/>
        </authorList>
    </citation>
    <scope>NUCLEOTIDE SEQUENCE [LARGE SCALE GENOMIC DNA]</scope>
    <source>
        <strain evidence="9">W744xW776</strain>
    </source>
</reference>
<evidence type="ECO:0000256" key="2">
    <source>
        <dbReference type="ARBA" id="ARBA00022723"/>
    </source>
</evidence>
<comment type="catalytic activity">
    <reaction evidence="7">
        <text>ITP + H2O = IMP + diphosphate + H(+)</text>
        <dbReference type="Rhea" id="RHEA:29399"/>
        <dbReference type="ChEBI" id="CHEBI:15377"/>
        <dbReference type="ChEBI" id="CHEBI:15378"/>
        <dbReference type="ChEBI" id="CHEBI:33019"/>
        <dbReference type="ChEBI" id="CHEBI:58053"/>
        <dbReference type="ChEBI" id="CHEBI:61402"/>
        <dbReference type="EC" id="3.6.1.66"/>
    </reaction>
</comment>
<feature type="binding site" evidence="7">
    <location>
        <position position="70"/>
    </location>
    <ligand>
        <name>Mg(2+)</name>
        <dbReference type="ChEBI" id="CHEBI:18420"/>
    </ligand>
</feature>
<name>A0ABX8UYQ8_9BACT</name>
<dbReference type="EMBL" id="CP075587">
    <property type="protein sequence ID" value="QYF48066.1"/>
    <property type="molecule type" value="Genomic_DNA"/>
</dbReference>
<keyword evidence="10" id="KW-1185">Reference proteome</keyword>
<feature type="binding site" evidence="7">
    <location>
        <position position="41"/>
    </location>
    <ligand>
        <name>Mg(2+)</name>
        <dbReference type="ChEBI" id="CHEBI:18420"/>
    </ligand>
</feature>
<dbReference type="RefSeq" id="WP_215217611.1">
    <property type="nucleotide sequence ID" value="NZ_CP075587.1"/>
</dbReference>
<dbReference type="InterPro" id="IPR029001">
    <property type="entry name" value="ITPase-like_fam"/>
</dbReference>
<keyword evidence="6 7" id="KW-0546">Nucleotide metabolism</keyword>
<dbReference type="CDD" id="cd00515">
    <property type="entry name" value="HAM1"/>
    <property type="match status" value="1"/>
</dbReference>
<evidence type="ECO:0000256" key="1">
    <source>
        <dbReference type="ARBA" id="ARBA00008023"/>
    </source>
</evidence>
<evidence type="ECO:0000256" key="3">
    <source>
        <dbReference type="ARBA" id="ARBA00022741"/>
    </source>
</evidence>
<keyword evidence="4 7" id="KW-0378">Hydrolase</keyword>
<comment type="similarity">
    <text evidence="1 7 8">Belongs to the HAM1 NTPase family.</text>
</comment>
<feature type="binding site" evidence="7">
    <location>
        <begin position="7"/>
        <end position="12"/>
    </location>
    <ligand>
        <name>substrate</name>
    </ligand>
</feature>
<protein>
    <recommendedName>
        <fullName evidence="7">dITP/XTP pyrophosphatase</fullName>
        <ecNumber evidence="7">3.6.1.66</ecNumber>
    </recommendedName>
    <alternativeName>
        <fullName evidence="7">Non-canonical purine NTP pyrophosphatase</fullName>
    </alternativeName>
    <alternativeName>
        <fullName evidence="7">Non-standard purine NTP pyrophosphatase</fullName>
    </alternativeName>
    <alternativeName>
        <fullName evidence="7">Nucleoside-triphosphate diphosphatase</fullName>
    </alternativeName>
    <alternativeName>
        <fullName evidence="7">Nucleoside-triphosphate pyrophosphatase</fullName>
        <shortName evidence="7">NTPase</shortName>
    </alternativeName>
</protein>
<feature type="binding site" evidence="7">
    <location>
        <position position="71"/>
    </location>
    <ligand>
        <name>substrate</name>
    </ligand>
</feature>
<dbReference type="GO" id="GO:0036220">
    <property type="term" value="F:ITP diphosphatase activity"/>
    <property type="evidence" value="ECO:0007669"/>
    <property type="project" value="UniProtKB-EC"/>
</dbReference>
<evidence type="ECO:0000313" key="10">
    <source>
        <dbReference type="Proteomes" id="UP000826014"/>
    </source>
</evidence>
<dbReference type="PANTHER" id="PTHR11067">
    <property type="entry name" value="INOSINE TRIPHOSPHATE PYROPHOSPHATASE/HAM1 PROTEIN"/>
    <property type="match status" value="1"/>
</dbReference>
<dbReference type="HAMAP" id="MF_01405">
    <property type="entry name" value="Non_canon_purine_NTPase"/>
    <property type="match status" value="1"/>
</dbReference>
<dbReference type="InterPro" id="IPR002637">
    <property type="entry name" value="RdgB/HAM1"/>
</dbReference>
<comment type="function">
    <text evidence="7">Pyrophosphatase that catalyzes the hydrolysis of nucleoside triphosphates to their monophosphate derivatives, with a high preference for the non-canonical purine nucleotides XTP (xanthosine triphosphate), dITP (deoxyinosine triphosphate) and ITP. Seems to function as a house-cleaning enzyme that removes non-canonical purine nucleotides from the nucleotide pool, thus preventing their incorporation into DNA/RNA and avoiding chromosomal lesions.</text>
</comment>
<dbReference type="EC" id="3.6.1.66" evidence="7"/>
<organism evidence="9 10">
    <name type="scientific">Candidatus Rhabdochlamydia oedothoracis</name>
    <dbReference type="NCBI Taxonomy" id="2720720"/>
    <lineage>
        <taxon>Bacteria</taxon>
        <taxon>Pseudomonadati</taxon>
        <taxon>Chlamydiota</taxon>
        <taxon>Chlamydiia</taxon>
        <taxon>Parachlamydiales</taxon>
        <taxon>Candidatus Rhabdochlamydiaceae</taxon>
        <taxon>Candidatus Rhabdochlamydia</taxon>
    </lineage>
</organism>
<dbReference type="SUPFAM" id="SSF52972">
    <property type="entry name" value="ITPase-like"/>
    <property type="match status" value="1"/>
</dbReference>
<evidence type="ECO:0000256" key="4">
    <source>
        <dbReference type="ARBA" id="ARBA00022801"/>
    </source>
</evidence>
<proteinExistence type="inferred from homology"/>
<sequence length="197" mass="22125">MRLIIASKNVHKIREFRAILKLFPKLDLLSLIDFPSYTPQEEIGISFIENSTAKAIHAAIQLDAWVIADDSGLVVPALNGEPGIFSHRYAGDNATDRQNRQKLLKSMQHLQDPLRHAYFECVISLASPEGLKKAATGKVEGVILEKEKGSLGFGYDSIFLKHEYRKTFAQLEEATKNKISHRRKALDKLFPLLASLI</sequence>
<gene>
    <name evidence="9" type="ORF">RHABOEDO_000159</name>
</gene>
<comment type="subunit">
    <text evidence="7">Homodimer.</text>
</comment>
<feature type="binding site" evidence="7">
    <location>
        <begin position="153"/>
        <end position="156"/>
    </location>
    <ligand>
        <name>substrate</name>
    </ligand>
</feature>
<dbReference type="Proteomes" id="UP000826014">
    <property type="component" value="Chromosome"/>
</dbReference>